<sequence>MDRFLSSLFLLLSLEVVSAGNVLFGGMHASQSHIGSMMPFAVRMTQENHSVHFLESYTLPNSYRFPPCITPHFFKLPGDEIYTRQVLGLMWTRTYDAEVMSQVYSVADKTFLDIMKTYPEKIGGLLNASWDLQVVDELFGLTSMGLALKHKKKNRTIIQSTTSTINAYTWEMGLGRPLFHRPSLWFPNGGNLKYDVSKFFMRLHTITTGIHAYVTSVLIPEHYSVEGMKAIGILDFRSSNSGMKVLSTLLKRLRLSSSLRQFPMTSKPLGRVAKRQNP</sequence>
<reference evidence="2 3" key="2">
    <citation type="journal article" date="2019" name="G3 (Bethesda)">
        <title>Hybrid Assembly of the Genome of the Entomopathogenic Nematode Steinernema carpocapsae Identifies the X-Chromosome.</title>
        <authorList>
            <person name="Serra L."/>
            <person name="Macchietto M."/>
            <person name="Macias-Munoz A."/>
            <person name="McGill C.J."/>
            <person name="Rodriguez I.M."/>
            <person name="Rodriguez B."/>
            <person name="Murad R."/>
            <person name="Mortazavi A."/>
        </authorList>
    </citation>
    <scope>NUCLEOTIDE SEQUENCE [LARGE SCALE GENOMIC DNA]</scope>
    <source>
        <strain evidence="2 3">ALL</strain>
    </source>
</reference>
<comment type="caution">
    <text evidence="2">The sequence shown here is derived from an EMBL/GenBank/DDBJ whole genome shotgun (WGS) entry which is preliminary data.</text>
</comment>
<gene>
    <name evidence="2" type="ORF">L596_030092</name>
</gene>
<feature type="chain" id="PRO_5020454173" description="Glucuronosyltransferase" evidence="1">
    <location>
        <begin position="20"/>
        <end position="278"/>
    </location>
</feature>
<accession>A0A4U5LRQ4</accession>
<evidence type="ECO:0000313" key="3">
    <source>
        <dbReference type="Proteomes" id="UP000298663"/>
    </source>
</evidence>
<dbReference type="EMBL" id="AZBU02000013">
    <property type="protein sequence ID" value="TKR58677.1"/>
    <property type="molecule type" value="Genomic_DNA"/>
</dbReference>
<protein>
    <recommendedName>
        <fullName evidence="4">Glucuronosyltransferase</fullName>
    </recommendedName>
</protein>
<evidence type="ECO:0000256" key="1">
    <source>
        <dbReference type="SAM" id="SignalP"/>
    </source>
</evidence>
<keyword evidence="1" id="KW-0732">Signal</keyword>
<dbReference type="AlphaFoldDB" id="A0A4U5LRQ4"/>
<keyword evidence="3" id="KW-1185">Reference proteome</keyword>
<reference evidence="2 3" key="1">
    <citation type="journal article" date="2015" name="Genome Biol.">
        <title>Comparative genomics of Steinernema reveals deeply conserved gene regulatory networks.</title>
        <authorList>
            <person name="Dillman A.R."/>
            <person name="Macchietto M."/>
            <person name="Porter C.F."/>
            <person name="Rogers A."/>
            <person name="Williams B."/>
            <person name="Antoshechkin I."/>
            <person name="Lee M.M."/>
            <person name="Goodwin Z."/>
            <person name="Lu X."/>
            <person name="Lewis E.E."/>
            <person name="Goodrich-Blair H."/>
            <person name="Stock S.P."/>
            <person name="Adams B.J."/>
            <person name="Sternberg P.W."/>
            <person name="Mortazavi A."/>
        </authorList>
    </citation>
    <scope>NUCLEOTIDE SEQUENCE [LARGE SCALE GENOMIC DNA]</scope>
    <source>
        <strain evidence="2 3">ALL</strain>
    </source>
</reference>
<dbReference type="Proteomes" id="UP000298663">
    <property type="component" value="Unassembled WGS sequence"/>
</dbReference>
<evidence type="ECO:0000313" key="2">
    <source>
        <dbReference type="EMBL" id="TKR58677.1"/>
    </source>
</evidence>
<proteinExistence type="predicted"/>
<evidence type="ECO:0008006" key="4">
    <source>
        <dbReference type="Google" id="ProtNLM"/>
    </source>
</evidence>
<feature type="signal peptide" evidence="1">
    <location>
        <begin position="1"/>
        <end position="19"/>
    </location>
</feature>
<name>A0A4U5LRQ4_STECR</name>
<organism evidence="2 3">
    <name type="scientific">Steinernema carpocapsae</name>
    <name type="common">Entomopathogenic nematode</name>
    <dbReference type="NCBI Taxonomy" id="34508"/>
    <lineage>
        <taxon>Eukaryota</taxon>
        <taxon>Metazoa</taxon>
        <taxon>Ecdysozoa</taxon>
        <taxon>Nematoda</taxon>
        <taxon>Chromadorea</taxon>
        <taxon>Rhabditida</taxon>
        <taxon>Tylenchina</taxon>
        <taxon>Panagrolaimomorpha</taxon>
        <taxon>Strongyloidoidea</taxon>
        <taxon>Steinernematidae</taxon>
        <taxon>Steinernema</taxon>
    </lineage>
</organism>
<dbReference type="SUPFAM" id="SSF53756">
    <property type="entry name" value="UDP-Glycosyltransferase/glycogen phosphorylase"/>
    <property type="match status" value="1"/>
</dbReference>